<feature type="transmembrane region" description="Helical" evidence="1">
    <location>
        <begin position="144"/>
        <end position="162"/>
    </location>
</feature>
<dbReference type="Proteomes" id="UP000231343">
    <property type="component" value="Unassembled WGS sequence"/>
</dbReference>
<keyword evidence="1" id="KW-0472">Membrane</keyword>
<feature type="transmembrane region" description="Helical" evidence="1">
    <location>
        <begin position="103"/>
        <end position="124"/>
    </location>
</feature>
<feature type="transmembrane region" description="Helical" evidence="1">
    <location>
        <begin position="20"/>
        <end position="43"/>
    </location>
</feature>
<dbReference type="EMBL" id="PEYM01000061">
    <property type="protein sequence ID" value="PIS30176.1"/>
    <property type="molecule type" value="Genomic_DNA"/>
</dbReference>
<protein>
    <submittedName>
        <fullName evidence="2">Uncharacterized protein</fullName>
    </submittedName>
</protein>
<keyword evidence="1" id="KW-1133">Transmembrane helix</keyword>
<proteinExistence type="predicted"/>
<reference evidence="2 3" key="1">
    <citation type="submission" date="2017-09" db="EMBL/GenBank/DDBJ databases">
        <title>Depth-based differentiation of microbial function through sediment-hosted aquifers and enrichment of novel symbionts in the deep terrestrial subsurface.</title>
        <authorList>
            <person name="Probst A.J."/>
            <person name="Ladd B."/>
            <person name="Jarett J.K."/>
            <person name="Geller-Mcgrath D.E."/>
            <person name="Sieber C.M."/>
            <person name="Emerson J.B."/>
            <person name="Anantharaman K."/>
            <person name="Thomas B.C."/>
            <person name="Malmstrom R."/>
            <person name="Stieglmeier M."/>
            <person name="Klingl A."/>
            <person name="Woyke T."/>
            <person name="Ryan C.M."/>
            <person name="Banfield J.F."/>
        </authorList>
    </citation>
    <scope>NUCLEOTIDE SEQUENCE [LARGE SCALE GENOMIC DNA]</scope>
    <source>
        <strain evidence="2">CG08_land_8_20_14_0_20_45_16</strain>
    </source>
</reference>
<evidence type="ECO:0000313" key="2">
    <source>
        <dbReference type="EMBL" id="PIS30176.1"/>
    </source>
</evidence>
<feature type="transmembrane region" description="Helical" evidence="1">
    <location>
        <begin position="78"/>
        <end position="96"/>
    </location>
</feature>
<sequence>MARDSNYRQRVLMNKKETIYKVLLIVCFAVAMGFFEATVVVYLRAIMQKLPYITEPIQQVAEKLTKEPLYIVEQFREAATIIMLIAFAVLTGKNLWERFANFLLAFGVWDIVYYISLYIILRWPPSLFTEDVLFLIPVPWKGPVIAPVLVSILMIISAFVILKRKVWEKEV</sequence>
<name>A0A2H0XYR1_UNCSA</name>
<comment type="caution">
    <text evidence="2">The sequence shown here is derived from an EMBL/GenBank/DDBJ whole genome shotgun (WGS) entry which is preliminary data.</text>
</comment>
<organism evidence="2 3">
    <name type="scientific">Candidatus Saganbacteria bacterium CG08_land_8_20_14_0_20_45_16</name>
    <dbReference type="NCBI Taxonomy" id="2014293"/>
    <lineage>
        <taxon>Bacteria</taxon>
        <taxon>Bacillati</taxon>
        <taxon>Saganbacteria</taxon>
    </lineage>
</organism>
<evidence type="ECO:0000313" key="3">
    <source>
        <dbReference type="Proteomes" id="UP000231343"/>
    </source>
</evidence>
<gene>
    <name evidence="2" type="ORF">COT42_03570</name>
</gene>
<dbReference type="AlphaFoldDB" id="A0A2H0XYR1"/>
<keyword evidence="1" id="KW-0812">Transmembrane</keyword>
<evidence type="ECO:0000256" key="1">
    <source>
        <dbReference type="SAM" id="Phobius"/>
    </source>
</evidence>
<accession>A0A2H0XYR1</accession>